<dbReference type="OrthoDB" id="346907at2759"/>
<keyword evidence="2" id="KW-0728">SH3 domain</keyword>
<dbReference type="FunFam" id="3.30.505.10:FF:000023">
    <property type="entry name" value="Tyrosine-protein kinase"/>
    <property type="match status" value="1"/>
</dbReference>
<name>A0A7K9YK18_9GALL</name>
<dbReference type="AlphaFoldDB" id="A0A7K9YK18"/>
<feature type="non-terminal residue" evidence="16">
    <location>
        <position position="528"/>
    </location>
</feature>
<evidence type="ECO:0000256" key="6">
    <source>
        <dbReference type="ARBA" id="ARBA00022777"/>
    </source>
</evidence>
<keyword evidence="5 12" id="KW-0547">Nucleotide-binding</keyword>
<comment type="subcellular location">
    <subcellularLocation>
        <location evidence="1">Cytoplasm</location>
    </subcellularLocation>
</comment>
<dbReference type="InterPro" id="IPR008266">
    <property type="entry name" value="Tyr_kinase_AS"/>
</dbReference>
<evidence type="ECO:0000256" key="2">
    <source>
        <dbReference type="ARBA" id="ARBA00022443"/>
    </source>
</evidence>
<dbReference type="EC" id="2.7.10.2" evidence="13"/>
<feature type="binding site" evidence="12">
    <location>
        <position position="300"/>
    </location>
    <ligand>
        <name>ATP</name>
        <dbReference type="ChEBI" id="CHEBI:30616"/>
    </ligand>
</feature>
<organism evidence="16 17">
    <name type="scientific">Odontophorus gujanensis</name>
    <name type="common">marbled wood quail</name>
    <dbReference type="NCBI Taxonomy" id="886794"/>
    <lineage>
        <taxon>Eukaryota</taxon>
        <taxon>Metazoa</taxon>
        <taxon>Chordata</taxon>
        <taxon>Craniata</taxon>
        <taxon>Vertebrata</taxon>
        <taxon>Euteleostomi</taxon>
        <taxon>Archelosauria</taxon>
        <taxon>Archosauria</taxon>
        <taxon>Dinosauria</taxon>
        <taxon>Saurischia</taxon>
        <taxon>Theropoda</taxon>
        <taxon>Coelurosauria</taxon>
        <taxon>Aves</taxon>
        <taxon>Neognathae</taxon>
        <taxon>Galloanserae</taxon>
        <taxon>Galliformes</taxon>
        <taxon>Odontophoridae</taxon>
        <taxon>Odontophorus</taxon>
    </lineage>
</organism>
<dbReference type="PRINTS" id="PR00109">
    <property type="entry name" value="TYRKINASE"/>
</dbReference>
<dbReference type="GO" id="GO:0005524">
    <property type="term" value="F:ATP binding"/>
    <property type="evidence" value="ECO:0007669"/>
    <property type="project" value="UniProtKB-UniRule"/>
</dbReference>
<keyword evidence="3" id="KW-0963">Cytoplasm</keyword>
<dbReference type="PROSITE" id="PS50011">
    <property type="entry name" value="PROTEIN_KINASE_DOM"/>
    <property type="match status" value="1"/>
</dbReference>
<dbReference type="PROSITE" id="PS00107">
    <property type="entry name" value="PROTEIN_KINASE_ATP"/>
    <property type="match status" value="1"/>
</dbReference>
<evidence type="ECO:0000256" key="10">
    <source>
        <dbReference type="ARBA" id="ARBA00051245"/>
    </source>
</evidence>
<proteinExistence type="inferred from homology"/>
<comment type="catalytic activity">
    <reaction evidence="10 13">
        <text>L-tyrosyl-[protein] + ATP = O-phospho-L-tyrosyl-[protein] + ADP + H(+)</text>
        <dbReference type="Rhea" id="RHEA:10596"/>
        <dbReference type="Rhea" id="RHEA-COMP:10136"/>
        <dbReference type="Rhea" id="RHEA-COMP:20101"/>
        <dbReference type="ChEBI" id="CHEBI:15378"/>
        <dbReference type="ChEBI" id="CHEBI:30616"/>
        <dbReference type="ChEBI" id="CHEBI:46858"/>
        <dbReference type="ChEBI" id="CHEBI:61978"/>
        <dbReference type="ChEBI" id="CHEBI:456216"/>
        <dbReference type="EC" id="2.7.10.2"/>
    </reaction>
</comment>
<dbReference type="InterPro" id="IPR036860">
    <property type="entry name" value="SH2_dom_sf"/>
</dbReference>
<dbReference type="InterPro" id="IPR017441">
    <property type="entry name" value="Protein_kinase_ATP_BS"/>
</dbReference>
<evidence type="ECO:0000256" key="1">
    <source>
        <dbReference type="ARBA" id="ARBA00004496"/>
    </source>
</evidence>
<dbReference type="Gene3D" id="3.30.200.20">
    <property type="entry name" value="Phosphorylase Kinase, domain 1"/>
    <property type="match status" value="1"/>
</dbReference>
<evidence type="ECO:0000313" key="16">
    <source>
        <dbReference type="EMBL" id="NXJ09324.1"/>
    </source>
</evidence>
<dbReference type="GO" id="GO:0004715">
    <property type="term" value="F:non-membrane spanning protein tyrosine kinase activity"/>
    <property type="evidence" value="ECO:0007669"/>
    <property type="project" value="UniProtKB-EC"/>
</dbReference>
<dbReference type="PROSITE" id="PS00109">
    <property type="entry name" value="PROTEIN_KINASE_TYR"/>
    <property type="match status" value="1"/>
</dbReference>
<dbReference type="SMART" id="SM00252">
    <property type="entry name" value="SH2"/>
    <property type="match status" value="1"/>
</dbReference>
<evidence type="ECO:0000313" key="17">
    <source>
        <dbReference type="Proteomes" id="UP000522663"/>
    </source>
</evidence>
<dbReference type="FunFam" id="1.10.510.10:FF:000272">
    <property type="entry name" value="Tyrosine-protein kinase"/>
    <property type="match status" value="1"/>
</dbReference>
<dbReference type="EMBL" id="VXAB01006241">
    <property type="protein sequence ID" value="NXJ09324.1"/>
    <property type="molecule type" value="Genomic_DNA"/>
</dbReference>
<dbReference type="PANTHER" id="PTHR24418">
    <property type="entry name" value="TYROSINE-PROTEIN KINASE"/>
    <property type="match status" value="1"/>
</dbReference>
<dbReference type="InterPro" id="IPR020635">
    <property type="entry name" value="Tyr_kinase_cat_dom"/>
</dbReference>
<dbReference type="InterPro" id="IPR036028">
    <property type="entry name" value="SH3-like_dom_sf"/>
</dbReference>
<dbReference type="InterPro" id="IPR011009">
    <property type="entry name" value="Kinase-like_dom_sf"/>
</dbReference>
<dbReference type="FunFam" id="3.30.200.20:FF:000053">
    <property type="entry name" value="Tyrosine-protein kinase"/>
    <property type="match status" value="1"/>
</dbReference>
<evidence type="ECO:0000256" key="5">
    <source>
        <dbReference type="ARBA" id="ARBA00022741"/>
    </source>
</evidence>
<comment type="caution">
    <text evidence="16">The sequence shown here is derived from an EMBL/GenBank/DDBJ whole genome shotgun (WGS) entry which is preliminary data.</text>
</comment>
<dbReference type="InterPro" id="IPR001245">
    <property type="entry name" value="Ser-Thr/Tyr_kinase_cat_dom"/>
</dbReference>
<keyword evidence="17" id="KW-1185">Reference proteome</keyword>
<dbReference type="InterPro" id="IPR000980">
    <property type="entry name" value="SH2"/>
</dbReference>
<dbReference type="CDD" id="cd09937">
    <property type="entry name" value="SH2_csk_like"/>
    <property type="match status" value="1"/>
</dbReference>
<evidence type="ECO:0000256" key="3">
    <source>
        <dbReference type="ARBA" id="ARBA00022490"/>
    </source>
</evidence>
<evidence type="ECO:0000256" key="11">
    <source>
        <dbReference type="PROSITE-ProRule" id="PRU00191"/>
    </source>
</evidence>
<dbReference type="Proteomes" id="UP000522663">
    <property type="component" value="Unassembled WGS sequence"/>
</dbReference>
<evidence type="ECO:0000256" key="12">
    <source>
        <dbReference type="PROSITE-ProRule" id="PRU10141"/>
    </source>
</evidence>
<keyword evidence="8 11" id="KW-0727">SH2 domain</keyword>
<dbReference type="SUPFAM" id="SSF55550">
    <property type="entry name" value="SH2 domain"/>
    <property type="match status" value="1"/>
</dbReference>
<dbReference type="InterPro" id="IPR000719">
    <property type="entry name" value="Prot_kinase_dom"/>
</dbReference>
<evidence type="ECO:0000256" key="7">
    <source>
        <dbReference type="ARBA" id="ARBA00022840"/>
    </source>
</evidence>
<dbReference type="InterPro" id="IPR050198">
    <property type="entry name" value="Non-receptor_tyrosine_kinases"/>
</dbReference>
<evidence type="ECO:0000259" key="14">
    <source>
        <dbReference type="PROSITE" id="PS50001"/>
    </source>
</evidence>
<feature type="domain" description="Protein kinase" evidence="15">
    <location>
        <begin position="273"/>
        <end position="528"/>
    </location>
</feature>
<accession>A0A7K9YK18</accession>
<dbReference type="SMART" id="SM00219">
    <property type="entry name" value="TyrKc"/>
    <property type="match status" value="1"/>
</dbReference>
<dbReference type="PRINTS" id="PR00401">
    <property type="entry name" value="SH2DOMAIN"/>
</dbReference>
<dbReference type="Pfam" id="PF07714">
    <property type="entry name" value="PK_Tyr_Ser-Thr"/>
    <property type="match status" value="1"/>
</dbReference>
<reference evidence="16 17" key="1">
    <citation type="submission" date="2019-09" db="EMBL/GenBank/DDBJ databases">
        <title>Bird 10,000 Genomes (B10K) Project - Family phase.</title>
        <authorList>
            <person name="Zhang G."/>
        </authorList>
    </citation>
    <scope>NUCLEOTIDE SEQUENCE [LARGE SCALE GENOMIC DNA]</scope>
    <source>
        <strain evidence="16">B10K-DU-001-53</strain>
        <tissue evidence="16">Muscle</tissue>
    </source>
</reference>
<dbReference type="GO" id="GO:0005737">
    <property type="term" value="C:cytoplasm"/>
    <property type="evidence" value="ECO:0007669"/>
    <property type="project" value="UniProtKB-SubCell"/>
</dbReference>
<dbReference type="PROSITE" id="PS50001">
    <property type="entry name" value="SH2"/>
    <property type="match status" value="1"/>
</dbReference>
<evidence type="ECO:0000256" key="13">
    <source>
        <dbReference type="RuleBase" id="RU362096"/>
    </source>
</evidence>
<evidence type="ECO:0000256" key="8">
    <source>
        <dbReference type="ARBA" id="ARBA00022999"/>
    </source>
</evidence>
<keyword evidence="9 13" id="KW-0829">Tyrosine-protein kinase</keyword>
<dbReference type="Gene3D" id="2.30.30.40">
    <property type="entry name" value="SH3 Domains"/>
    <property type="match status" value="1"/>
</dbReference>
<feature type="non-terminal residue" evidence="16">
    <location>
        <position position="1"/>
    </location>
</feature>
<dbReference type="Gene3D" id="1.10.510.10">
    <property type="entry name" value="Transferase(Phosphotransferase) domain 1"/>
    <property type="match status" value="1"/>
</dbReference>
<sequence length="528" mass="59155">MLIRGDAHLGRGMLIREDAHLGRGMLIWEVFIWGESFLSPPPWSLQGCGTASTLFWVQLSVQVLRSTRSISAPSRMHGSVPASALCCEQSCSHFLPAPLGGGLQSGRSHPWAHCDTSAVPQDPNWYKAKNKVGREGIIPANYVQKREGVKAGIKLSLMPWFHGKITREQAERLLDPPETGLFLVRESTNYPGDYTLCVSCEGKVEHYRIIYSSSKLSIDEEVYFENLMQLVEHYTTDADGLCTRLIKPKVMEGTVAAQDEFSRSGWALNMKDLKLLQIIGKGEFGDVMLGDYRGNKVAVKCIKNDATAQAFLAEASVMTQLRHSNLVQLLGVIVEEKSGLYIVTEYMAKGSLVDYLRSRGRSVLGADCLLKFSLDVCEAMEYLEANNFVHRDLAARNVLVSEDNIAKVSDFGLTKEASSTQDTGKLPVKWTAPEALREKKFSTKSDVWSFGILLWEIYSFGRVPYPRIPLKDVVPRVEKGYKMDAPDGCPAIVYEVMKKCWTLDPGHRPSFHQLREQLVHIKEKELYL</sequence>
<feature type="domain" description="SH2" evidence="14">
    <location>
        <begin position="160"/>
        <end position="249"/>
    </location>
</feature>
<protein>
    <recommendedName>
        <fullName evidence="13">Tyrosine-protein kinase</fullName>
        <ecNumber evidence="13">2.7.10.2</ecNumber>
    </recommendedName>
</protein>
<comment type="similarity">
    <text evidence="13">Belongs to the protein kinase superfamily. Tyr protein kinase family.</text>
</comment>
<dbReference type="SUPFAM" id="SSF50044">
    <property type="entry name" value="SH3-domain"/>
    <property type="match status" value="1"/>
</dbReference>
<keyword evidence="7 12" id="KW-0067">ATP-binding</keyword>
<dbReference type="SUPFAM" id="SSF56112">
    <property type="entry name" value="Protein kinase-like (PK-like)"/>
    <property type="match status" value="1"/>
</dbReference>
<dbReference type="Pfam" id="PF00017">
    <property type="entry name" value="SH2"/>
    <property type="match status" value="1"/>
</dbReference>
<evidence type="ECO:0000256" key="9">
    <source>
        <dbReference type="ARBA" id="ARBA00023137"/>
    </source>
</evidence>
<dbReference type="Gene3D" id="3.30.505.10">
    <property type="entry name" value="SH2 domain"/>
    <property type="match status" value="1"/>
</dbReference>
<evidence type="ECO:0000259" key="15">
    <source>
        <dbReference type="PROSITE" id="PS50011"/>
    </source>
</evidence>
<keyword evidence="4 13" id="KW-0808">Transferase</keyword>
<keyword evidence="6 13" id="KW-0418">Kinase</keyword>
<evidence type="ECO:0000256" key="4">
    <source>
        <dbReference type="ARBA" id="ARBA00022679"/>
    </source>
</evidence>
<gene>
    <name evidence="16" type="primary">Csk</name>
    <name evidence="16" type="ORF">ODOGUJ_R06615</name>
</gene>
<dbReference type="InterPro" id="IPR035027">
    <property type="entry name" value="Csk-like_SH2"/>
</dbReference>